<dbReference type="GO" id="GO:0000272">
    <property type="term" value="P:polysaccharide catabolic process"/>
    <property type="evidence" value="ECO:0007669"/>
    <property type="project" value="InterPro"/>
</dbReference>
<organism evidence="1 2">
    <name type="scientific">Botrimarina colliarenosi</name>
    <dbReference type="NCBI Taxonomy" id="2528001"/>
    <lineage>
        <taxon>Bacteria</taxon>
        <taxon>Pseudomonadati</taxon>
        <taxon>Planctomycetota</taxon>
        <taxon>Planctomycetia</taxon>
        <taxon>Pirellulales</taxon>
        <taxon>Lacipirellulaceae</taxon>
        <taxon>Botrimarina</taxon>
    </lineage>
</organism>
<reference evidence="1 2" key="1">
    <citation type="submission" date="2019-02" db="EMBL/GenBank/DDBJ databases">
        <title>Deep-cultivation of Planctomycetes and their phenomic and genomic characterization uncovers novel biology.</title>
        <authorList>
            <person name="Wiegand S."/>
            <person name="Jogler M."/>
            <person name="Boedeker C."/>
            <person name="Pinto D."/>
            <person name="Vollmers J."/>
            <person name="Rivas-Marin E."/>
            <person name="Kohn T."/>
            <person name="Peeters S.H."/>
            <person name="Heuer A."/>
            <person name="Rast P."/>
            <person name="Oberbeckmann S."/>
            <person name="Bunk B."/>
            <person name="Jeske O."/>
            <person name="Meyerdierks A."/>
            <person name="Storesund J.E."/>
            <person name="Kallscheuer N."/>
            <person name="Luecker S."/>
            <person name="Lage O.M."/>
            <person name="Pohl T."/>
            <person name="Merkel B.J."/>
            <person name="Hornburger P."/>
            <person name="Mueller R.-W."/>
            <person name="Bruemmer F."/>
            <person name="Labrenz M."/>
            <person name="Spormann A.M."/>
            <person name="Op Den Camp H."/>
            <person name="Overmann J."/>
            <person name="Amann R."/>
            <person name="Jetten M.S.M."/>
            <person name="Mascher T."/>
            <person name="Medema M.H."/>
            <person name="Devos D.P."/>
            <person name="Kaster A.-K."/>
            <person name="Ovreas L."/>
            <person name="Rohde M."/>
            <person name="Galperin M.Y."/>
            <person name="Jogler C."/>
        </authorList>
    </citation>
    <scope>NUCLEOTIDE SEQUENCE [LARGE SCALE GENOMIC DNA]</scope>
    <source>
        <strain evidence="1 2">Pla108</strain>
    </source>
</reference>
<comment type="caution">
    <text evidence="1">The sequence shown here is derived from an EMBL/GenBank/DDBJ whole genome shotgun (WGS) entry which is preliminary data.</text>
</comment>
<dbReference type="Proteomes" id="UP000317421">
    <property type="component" value="Unassembled WGS sequence"/>
</dbReference>
<evidence type="ECO:0000313" key="1">
    <source>
        <dbReference type="EMBL" id="TWT96162.1"/>
    </source>
</evidence>
<name>A0A5C6A821_9BACT</name>
<protein>
    <recommendedName>
        <fullName evidence="3">PEP-CTERM protein-sorting domain-containing protein</fullName>
    </recommendedName>
</protein>
<proteinExistence type="predicted"/>
<dbReference type="AlphaFoldDB" id="A0A5C6A821"/>
<dbReference type="SUPFAM" id="SSF63446">
    <property type="entry name" value="Type I dockerin domain"/>
    <property type="match status" value="1"/>
</dbReference>
<gene>
    <name evidence="1" type="ORF">Pla108_32490</name>
</gene>
<dbReference type="EMBL" id="SJPR01000004">
    <property type="protein sequence ID" value="TWT96162.1"/>
    <property type="molecule type" value="Genomic_DNA"/>
</dbReference>
<evidence type="ECO:0000313" key="2">
    <source>
        <dbReference type="Proteomes" id="UP000317421"/>
    </source>
</evidence>
<accession>A0A5C6A821</accession>
<sequence>MPCHSRFDVRHGRPAALLAVLIAWACPLEAAVLIHSAGFESPAYSTTFLGTGQLAGQSATTVDPGSNPVWLRQGSGGAATVQSAVVASGSQAVRVTRAANSDDRWAVPVPGTGSERFVSIEWEQYVQDSSPGSGFGPFFGIEAYDTATRIGMLGVDAATREVLYGDRADGLVPTPGGETVTLNEWHAFRIELDFSSDTFIGFVDNVQVVSTLFEFTGADQFTDADITAVAAGGDAGSRNQTGVAYFDNYIVRSGLRGDYNGDGVVNAADYTVWRDQNGASGLLLSAEADGDGVVGPADYQVWRDAYGGVSAAATAVPEPTAVAMVAMLVGSAARRRQR</sequence>
<keyword evidence="2" id="KW-1185">Reference proteome</keyword>
<evidence type="ECO:0008006" key="3">
    <source>
        <dbReference type="Google" id="ProtNLM"/>
    </source>
</evidence>
<dbReference type="OrthoDB" id="280126at2"/>
<dbReference type="InterPro" id="IPR036439">
    <property type="entry name" value="Dockerin_dom_sf"/>
</dbReference>